<evidence type="ECO:0000256" key="2">
    <source>
        <dbReference type="ARBA" id="ARBA00023180"/>
    </source>
</evidence>
<protein>
    <submittedName>
        <fullName evidence="6">Dopamine beta-monooxygenase</fullName>
    </submittedName>
</protein>
<feature type="domain" description="Copper type II ascorbate-dependent monooxygenase C-terminal" evidence="4">
    <location>
        <begin position="318"/>
        <end position="480"/>
    </location>
</feature>
<accession>A0A061QTV1</accession>
<dbReference type="Pfam" id="PF03712">
    <property type="entry name" value="Cu2_monoox_C"/>
    <property type="match status" value="1"/>
</dbReference>
<evidence type="ECO:0000259" key="3">
    <source>
        <dbReference type="Pfam" id="PF01082"/>
    </source>
</evidence>
<evidence type="ECO:0000259" key="4">
    <source>
        <dbReference type="Pfam" id="PF03712"/>
    </source>
</evidence>
<dbReference type="GO" id="GO:0004500">
    <property type="term" value="F:dopamine beta-monooxygenase activity"/>
    <property type="evidence" value="ECO:0007669"/>
    <property type="project" value="InterPro"/>
</dbReference>
<evidence type="ECO:0000259" key="5">
    <source>
        <dbReference type="Pfam" id="PF24784"/>
    </source>
</evidence>
<keyword evidence="6" id="KW-0560">Oxidoreductase</keyword>
<dbReference type="Pfam" id="PF24784">
    <property type="entry name" value="Temptin_C"/>
    <property type="match status" value="1"/>
</dbReference>
<dbReference type="AlphaFoldDB" id="A0A061QTV1"/>
<evidence type="ECO:0000313" key="6">
    <source>
        <dbReference type="EMBL" id="JAC61766.1"/>
    </source>
</evidence>
<evidence type="ECO:0000256" key="1">
    <source>
        <dbReference type="ARBA" id="ARBA00023157"/>
    </source>
</evidence>
<dbReference type="InterPro" id="IPR014784">
    <property type="entry name" value="Cu2_ascorb_mOase-like_C"/>
</dbReference>
<keyword evidence="2" id="KW-0325">Glycoprotein</keyword>
<dbReference type="Pfam" id="PF01082">
    <property type="entry name" value="Cu2_monooxygen"/>
    <property type="match status" value="1"/>
</dbReference>
<dbReference type="InterPro" id="IPR036939">
    <property type="entry name" value="Cu2_ascorb_mOase_N_sf"/>
</dbReference>
<dbReference type="InterPro" id="IPR024548">
    <property type="entry name" value="Cu2_monoox_C"/>
</dbReference>
<reference evidence="6" key="1">
    <citation type="submission" date="2014-05" db="EMBL/GenBank/DDBJ databases">
        <title>The transcriptome of the halophilic microalga Tetraselmis sp. GSL018 isolated from the Great Salt Lake, Utah.</title>
        <authorList>
            <person name="Jinkerson R.E."/>
            <person name="D'Adamo S."/>
            <person name="Posewitz M.C."/>
        </authorList>
    </citation>
    <scope>NUCLEOTIDE SEQUENCE</scope>
    <source>
        <strain evidence="6">GSL018</strain>
    </source>
</reference>
<sequence length="517" mass="56560">MVTSRRVRFRSKMNSKDFCKFVYLVISLGYGRAHSFYASRIPNGNIVPSQGGGFCLGVGHETCVGGGKTNAFGTDFERAGDSWTKELCEKDSDGDGFSNGEELGDPCCVWKEGIRPSREKSISHPGDANSWSNPYPKVSCNITESSVLNDPEEYPFFGADEEPRWSDLDLKYKVPANETEYMNFYFNFGANNTVLSEPQYLVGWEVSVDQERHIHHFVGYACPAVYDNIEPFSDLEEGGRERRENGLHCRRLFMAWAPGSSRMAYPLNAGLPIGPSTPHQSLVLQVHYDNPERLRGLVDHSSVRIFYTPTVRPDSVAILSLGDQILAGVDTIPASEKSWHVTHACLIKTSGVQDVRVISHIPHMHYHGKRIWTELIASGWMAGPDGRPEFERTAAAAGAPLAVFGRNDAFDADLQRAYPANATGQGYFALRDGDLLATTCVYDTSGSARPVRGGFGSADEMCIHFMLFHPAGALGREACYGGGAVIAGPWPPGRSSVAEAPALLEALLEPSPGLRLG</sequence>
<gene>
    <name evidence="6" type="primary">DBH</name>
    <name evidence="6" type="ORF">TSPGSL018_25284</name>
</gene>
<dbReference type="PANTHER" id="PTHR10157:SF23">
    <property type="entry name" value="MOXD1 HOMOLOG 1"/>
    <property type="match status" value="1"/>
</dbReference>
<dbReference type="InterPro" id="IPR000945">
    <property type="entry name" value="DBH-like"/>
</dbReference>
<name>A0A061QTV1_9CHLO</name>
<proteinExistence type="predicted"/>
<dbReference type="SUPFAM" id="SSF49742">
    <property type="entry name" value="PHM/PNGase F"/>
    <property type="match status" value="2"/>
</dbReference>
<dbReference type="EMBL" id="GBEZ01025306">
    <property type="protein sequence ID" value="JAC61766.1"/>
    <property type="molecule type" value="Transcribed_RNA"/>
</dbReference>
<dbReference type="Gene3D" id="2.60.120.230">
    <property type="match status" value="1"/>
</dbReference>
<keyword evidence="6" id="KW-0503">Monooxygenase</keyword>
<dbReference type="InterPro" id="IPR057626">
    <property type="entry name" value="S-S_Temptin"/>
</dbReference>
<feature type="domain" description="Temptin Cys/Cys disulfide" evidence="5">
    <location>
        <begin position="33"/>
        <end position="127"/>
    </location>
</feature>
<organism evidence="6">
    <name type="scientific">Tetraselmis sp. GSL018</name>
    <dbReference type="NCBI Taxonomy" id="582737"/>
    <lineage>
        <taxon>Eukaryota</taxon>
        <taxon>Viridiplantae</taxon>
        <taxon>Chlorophyta</taxon>
        <taxon>core chlorophytes</taxon>
        <taxon>Chlorodendrophyceae</taxon>
        <taxon>Chlorodendrales</taxon>
        <taxon>Chlorodendraceae</taxon>
        <taxon>Tetraselmis</taxon>
    </lineage>
</organism>
<dbReference type="Gene3D" id="2.60.120.310">
    <property type="entry name" value="Copper type II, ascorbate-dependent monooxygenase, N-terminal domain"/>
    <property type="match status" value="1"/>
</dbReference>
<dbReference type="InterPro" id="IPR008977">
    <property type="entry name" value="PHM/PNGase_F_dom_sf"/>
</dbReference>
<dbReference type="GO" id="GO:0005507">
    <property type="term" value="F:copper ion binding"/>
    <property type="evidence" value="ECO:0007669"/>
    <property type="project" value="InterPro"/>
</dbReference>
<feature type="domain" description="Copper type II ascorbate-dependent monooxygenase N-terminal" evidence="3">
    <location>
        <begin position="171"/>
        <end position="293"/>
    </location>
</feature>
<dbReference type="InterPro" id="IPR000323">
    <property type="entry name" value="Cu2_ascorb_mOase_N"/>
</dbReference>
<keyword evidence="1" id="KW-1015">Disulfide bond</keyword>
<dbReference type="PANTHER" id="PTHR10157">
    <property type="entry name" value="DOPAMINE BETA HYDROXYLASE RELATED"/>
    <property type="match status" value="1"/>
</dbReference>